<name>A0ACC4D345_POPAL</name>
<evidence type="ECO:0000313" key="1">
    <source>
        <dbReference type="EMBL" id="KAL3611902.1"/>
    </source>
</evidence>
<keyword evidence="2" id="KW-1185">Reference proteome</keyword>
<sequence length="100" mass="11293">MLLCCQSPGNSRVVQLPVEKELGRGHGMGLNMGQFLQGRSKAQYLLDASTPSLDALMSSLRNSRLVRLQLQLQKEPWSRHGMGLNMLKYGEVFAWEVQYL</sequence>
<accession>A0ACC4D345</accession>
<evidence type="ECO:0000313" key="2">
    <source>
        <dbReference type="Proteomes" id="UP000309997"/>
    </source>
</evidence>
<organism evidence="1 2">
    <name type="scientific">Populus alba</name>
    <name type="common">White poplar</name>
    <dbReference type="NCBI Taxonomy" id="43335"/>
    <lineage>
        <taxon>Eukaryota</taxon>
        <taxon>Viridiplantae</taxon>
        <taxon>Streptophyta</taxon>
        <taxon>Embryophyta</taxon>
        <taxon>Tracheophyta</taxon>
        <taxon>Spermatophyta</taxon>
        <taxon>Magnoliopsida</taxon>
        <taxon>eudicotyledons</taxon>
        <taxon>Gunneridae</taxon>
        <taxon>Pentapetalae</taxon>
        <taxon>rosids</taxon>
        <taxon>fabids</taxon>
        <taxon>Malpighiales</taxon>
        <taxon>Salicaceae</taxon>
        <taxon>Saliceae</taxon>
        <taxon>Populus</taxon>
    </lineage>
</organism>
<dbReference type="EMBL" id="RCHU02000001">
    <property type="protein sequence ID" value="KAL3611902.1"/>
    <property type="molecule type" value="Genomic_DNA"/>
</dbReference>
<gene>
    <name evidence="1" type="ORF">D5086_002922</name>
</gene>
<protein>
    <submittedName>
        <fullName evidence="1">Uncharacterized protein</fullName>
    </submittedName>
</protein>
<reference evidence="1 2" key="1">
    <citation type="journal article" date="2024" name="Plant Biotechnol. J.">
        <title>Genome and CRISPR/Cas9 system of a widespread forest tree (Populus alba) in the world.</title>
        <authorList>
            <person name="Liu Y.J."/>
            <person name="Jiang P.F."/>
            <person name="Han X.M."/>
            <person name="Li X.Y."/>
            <person name="Wang H.M."/>
            <person name="Wang Y.J."/>
            <person name="Wang X.X."/>
            <person name="Zeng Q.Y."/>
        </authorList>
    </citation>
    <scope>NUCLEOTIDE SEQUENCE [LARGE SCALE GENOMIC DNA]</scope>
    <source>
        <strain evidence="2">cv. PAL-ZL1</strain>
    </source>
</reference>
<dbReference type="Proteomes" id="UP000309997">
    <property type="component" value="Unassembled WGS sequence"/>
</dbReference>
<comment type="caution">
    <text evidence="1">The sequence shown here is derived from an EMBL/GenBank/DDBJ whole genome shotgun (WGS) entry which is preliminary data.</text>
</comment>
<proteinExistence type="predicted"/>